<feature type="domain" description="HTH iclR-type" evidence="4">
    <location>
        <begin position="11"/>
        <end position="73"/>
    </location>
</feature>
<dbReference type="PROSITE" id="PS51078">
    <property type="entry name" value="ICLR_ED"/>
    <property type="match status" value="1"/>
</dbReference>
<organism evidence="6 7">
    <name type="scientific">Paenarthrobacter aurescens (strain TC1)</name>
    <dbReference type="NCBI Taxonomy" id="290340"/>
    <lineage>
        <taxon>Bacteria</taxon>
        <taxon>Bacillati</taxon>
        <taxon>Actinomycetota</taxon>
        <taxon>Actinomycetes</taxon>
        <taxon>Micrococcales</taxon>
        <taxon>Micrococcaceae</taxon>
        <taxon>Paenarthrobacter</taxon>
    </lineage>
</organism>
<dbReference type="KEGG" id="aau:AAur_pTC20198"/>
<dbReference type="GO" id="GO:0045892">
    <property type="term" value="P:negative regulation of DNA-templated transcription"/>
    <property type="evidence" value="ECO:0007669"/>
    <property type="project" value="TreeGrafter"/>
</dbReference>
<dbReference type="HOGENOM" id="CLU_062618_5_2_11"/>
<dbReference type="PANTHER" id="PTHR30136:SF24">
    <property type="entry name" value="HTH-TYPE TRANSCRIPTIONAL REPRESSOR ALLR"/>
    <property type="match status" value="1"/>
</dbReference>
<keyword evidence="6" id="KW-0614">Plasmid</keyword>
<dbReference type="Proteomes" id="UP000000637">
    <property type="component" value="Plasmid pTC2"/>
</dbReference>
<dbReference type="AlphaFoldDB" id="A1RDN6"/>
<dbReference type="SUPFAM" id="SSF55781">
    <property type="entry name" value="GAF domain-like"/>
    <property type="match status" value="1"/>
</dbReference>
<dbReference type="PROSITE" id="PS51077">
    <property type="entry name" value="HTH_ICLR"/>
    <property type="match status" value="1"/>
</dbReference>
<dbReference type="Gene3D" id="1.10.10.10">
    <property type="entry name" value="Winged helix-like DNA-binding domain superfamily/Winged helix DNA-binding domain"/>
    <property type="match status" value="1"/>
</dbReference>
<dbReference type="Gene3D" id="3.30.450.40">
    <property type="match status" value="1"/>
</dbReference>
<dbReference type="SUPFAM" id="SSF46785">
    <property type="entry name" value="Winged helix' DNA-binding domain"/>
    <property type="match status" value="1"/>
</dbReference>
<evidence type="ECO:0000313" key="6">
    <source>
        <dbReference type="EMBL" id="ABM10774.1"/>
    </source>
</evidence>
<keyword evidence="1" id="KW-0805">Transcription regulation</keyword>
<dbReference type="InterPro" id="IPR029016">
    <property type="entry name" value="GAF-like_dom_sf"/>
</dbReference>
<dbReference type="EMBL" id="CP000476">
    <property type="protein sequence ID" value="ABM10774.1"/>
    <property type="molecule type" value="Genomic_DNA"/>
</dbReference>
<dbReference type="InterPro" id="IPR036388">
    <property type="entry name" value="WH-like_DNA-bd_sf"/>
</dbReference>
<evidence type="ECO:0000259" key="4">
    <source>
        <dbReference type="PROSITE" id="PS51077"/>
    </source>
</evidence>
<dbReference type="Pfam" id="PF09339">
    <property type="entry name" value="HTH_IclR"/>
    <property type="match status" value="1"/>
</dbReference>
<dbReference type="GO" id="GO:0003677">
    <property type="term" value="F:DNA binding"/>
    <property type="evidence" value="ECO:0007669"/>
    <property type="project" value="UniProtKB-KW"/>
</dbReference>
<keyword evidence="2" id="KW-0238">DNA-binding</keyword>
<sequence length="248" mass="26572">MNLGKSDRLQSSATVNSLRILETIARFGPSTTAKDIVDALSMPPATAYRLLNALVGDEYLVRSPDLRGFALGHSISGLIAAGAMPIVPTAARNLLEEFRGKTRFGVHLIAFQPASLKIVDSDPDHPLRSEAELMRYLHASAAGKLFLSQLEVLSTFLTDGRLKKLTAKTLTDVGPLKEELEQIRRRGYAMQVDELEEGMCCLAYPVALPGSPAGGSLCIAGASERLEAIKAQTASALQAANQLAPLLF</sequence>
<evidence type="ECO:0000256" key="2">
    <source>
        <dbReference type="ARBA" id="ARBA00023125"/>
    </source>
</evidence>
<proteinExistence type="predicted"/>
<dbReference type="Pfam" id="PF01614">
    <property type="entry name" value="IclR_C"/>
    <property type="match status" value="1"/>
</dbReference>
<keyword evidence="3" id="KW-0804">Transcription</keyword>
<dbReference type="PANTHER" id="PTHR30136">
    <property type="entry name" value="HELIX-TURN-HELIX TRANSCRIPTIONAL REGULATOR, ICLR FAMILY"/>
    <property type="match status" value="1"/>
</dbReference>
<dbReference type="InterPro" id="IPR050707">
    <property type="entry name" value="HTH_MetabolicPath_Reg"/>
</dbReference>
<evidence type="ECO:0000313" key="7">
    <source>
        <dbReference type="Proteomes" id="UP000000637"/>
    </source>
</evidence>
<dbReference type="eggNOG" id="COG1414">
    <property type="taxonomic scope" value="Bacteria"/>
</dbReference>
<dbReference type="RefSeq" id="WP_011777253.1">
    <property type="nucleotide sequence ID" value="NC_008713.1"/>
</dbReference>
<evidence type="ECO:0000259" key="5">
    <source>
        <dbReference type="PROSITE" id="PS51078"/>
    </source>
</evidence>
<keyword evidence="7" id="KW-1185">Reference proteome</keyword>
<accession>A1RDN6</accession>
<evidence type="ECO:0000256" key="3">
    <source>
        <dbReference type="ARBA" id="ARBA00023163"/>
    </source>
</evidence>
<name>A1RDN6_PAEAT</name>
<dbReference type="InterPro" id="IPR036390">
    <property type="entry name" value="WH_DNA-bd_sf"/>
</dbReference>
<feature type="domain" description="IclR-ED" evidence="5">
    <location>
        <begin position="67"/>
        <end position="248"/>
    </location>
</feature>
<reference evidence="6 7" key="1">
    <citation type="journal article" date="2006" name="PLoS Genet.">
        <title>Secrets of soil survival revealed by the genome sequence of Arthrobacter aurescens TC1.</title>
        <authorList>
            <person name="Mongodin E.F."/>
            <person name="Shapir N."/>
            <person name="Daugherty S.C."/>
            <person name="DeBoy R.T."/>
            <person name="Emerson J.B."/>
            <person name="Shvartzbeyn A."/>
            <person name="Radune D."/>
            <person name="Vamathevan J."/>
            <person name="Riggs F."/>
            <person name="Grinberg V."/>
            <person name="Khouri H."/>
            <person name="Wackett L.P."/>
            <person name="Nelson K.E."/>
            <person name="Sadowsky M.J."/>
        </authorList>
    </citation>
    <scope>NUCLEOTIDE SEQUENCE [LARGE SCALE GENOMIC DNA]</scope>
    <source>
        <strain evidence="6 7">TC1</strain>
    </source>
</reference>
<dbReference type="InterPro" id="IPR014757">
    <property type="entry name" value="Tscrpt_reg_IclR_C"/>
</dbReference>
<dbReference type="InterPro" id="IPR005471">
    <property type="entry name" value="Tscrpt_reg_IclR_N"/>
</dbReference>
<protein>
    <submittedName>
        <fullName evidence="6">Transcriptional regulator, IclR family</fullName>
    </submittedName>
</protein>
<geneLocation type="plasmid" evidence="6 7">
    <name>pTC2</name>
</geneLocation>
<gene>
    <name evidence="6" type="ordered locus">AAur_pTC20198</name>
</gene>
<evidence type="ECO:0000256" key="1">
    <source>
        <dbReference type="ARBA" id="ARBA00023015"/>
    </source>
</evidence>
<dbReference type="GO" id="GO:0003700">
    <property type="term" value="F:DNA-binding transcription factor activity"/>
    <property type="evidence" value="ECO:0007669"/>
    <property type="project" value="TreeGrafter"/>
</dbReference>